<dbReference type="OrthoDB" id="1862401at2759"/>
<evidence type="ECO:0000313" key="1">
    <source>
        <dbReference type="EMBL" id="KDQ11319.1"/>
    </source>
</evidence>
<proteinExistence type="predicted"/>
<name>A0A067M726_BOTB1</name>
<evidence type="ECO:0000313" key="2">
    <source>
        <dbReference type="Proteomes" id="UP000027195"/>
    </source>
</evidence>
<dbReference type="Gene3D" id="3.30.559.10">
    <property type="entry name" value="Chloramphenicol acetyltransferase-like domain"/>
    <property type="match status" value="1"/>
</dbReference>
<protein>
    <submittedName>
        <fullName evidence="1">Uncharacterized protein</fullName>
    </submittedName>
</protein>
<dbReference type="Proteomes" id="UP000027195">
    <property type="component" value="Unassembled WGS sequence"/>
</dbReference>
<reference evidence="2" key="1">
    <citation type="journal article" date="2014" name="Proc. Natl. Acad. Sci. U.S.A.">
        <title>Extensive sampling of basidiomycete genomes demonstrates inadequacy of the white-rot/brown-rot paradigm for wood decay fungi.</title>
        <authorList>
            <person name="Riley R."/>
            <person name="Salamov A.A."/>
            <person name="Brown D.W."/>
            <person name="Nagy L.G."/>
            <person name="Floudas D."/>
            <person name="Held B.W."/>
            <person name="Levasseur A."/>
            <person name="Lombard V."/>
            <person name="Morin E."/>
            <person name="Otillar R."/>
            <person name="Lindquist E.A."/>
            <person name="Sun H."/>
            <person name="LaButti K.M."/>
            <person name="Schmutz J."/>
            <person name="Jabbour D."/>
            <person name="Luo H."/>
            <person name="Baker S.E."/>
            <person name="Pisabarro A.G."/>
            <person name="Walton J.D."/>
            <person name="Blanchette R.A."/>
            <person name="Henrissat B."/>
            <person name="Martin F."/>
            <person name="Cullen D."/>
            <person name="Hibbett D.S."/>
            <person name="Grigoriev I.V."/>
        </authorList>
    </citation>
    <scope>NUCLEOTIDE SEQUENCE [LARGE SCALE GENOMIC DNA]</scope>
    <source>
        <strain evidence="2">FD-172 SS1</strain>
    </source>
</reference>
<dbReference type="InterPro" id="IPR023213">
    <property type="entry name" value="CAT-like_dom_sf"/>
</dbReference>
<dbReference type="AlphaFoldDB" id="A0A067M726"/>
<sequence>MMPYLVNDYDLTSYRAKFAKMLEETEQIHLRFSKLQLEGIRDRVHEGAMDGETFSKQDGLTAYLVTVLTRALNVPVQRVTNVVNYRNISDRPFAHLNLAGNSVLMVSSPVIAAEDVLSLAAVARAVRTSITHARDPEFAEMWMSFASYYMKRTADAAWWAPGEGEANVNSNLG</sequence>
<dbReference type="EMBL" id="KL198059">
    <property type="protein sequence ID" value="KDQ11319.1"/>
    <property type="molecule type" value="Genomic_DNA"/>
</dbReference>
<keyword evidence="2" id="KW-1185">Reference proteome</keyword>
<dbReference type="HOGENOM" id="CLU_131282_0_0_1"/>
<organism evidence="1 2">
    <name type="scientific">Botryobasidium botryosum (strain FD-172 SS1)</name>
    <dbReference type="NCBI Taxonomy" id="930990"/>
    <lineage>
        <taxon>Eukaryota</taxon>
        <taxon>Fungi</taxon>
        <taxon>Dikarya</taxon>
        <taxon>Basidiomycota</taxon>
        <taxon>Agaricomycotina</taxon>
        <taxon>Agaricomycetes</taxon>
        <taxon>Cantharellales</taxon>
        <taxon>Botryobasidiaceae</taxon>
        <taxon>Botryobasidium</taxon>
    </lineage>
</organism>
<gene>
    <name evidence="1" type="ORF">BOTBODRAFT_457942</name>
</gene>
<dbReference type="InParanoid" id="A0A067M726"/>
<accession>A0A067M726</accession>